<proteinExistence type="predicted"/>
<dbReference type="Pfam" id="PF00126">
    <property type="entry name" value="HTH_1"/>
    <property type="match status" value="1"/>
</dbReference>
<dbReference type="InterPro" id="IPR000847">
    <property type="entry name" value="LysR_HTH_N"/>
</dbReference>
<dbReference type="AlphaFoldDB" id="A0A2T5FWZ0"/>
<keyword evidence="3" id="KW-1185">Reference proteome</keyword>
<sequence length="121" mass="12835">MADPFFLKLKAQLFLGSEIAIGPGKAALLEAIAEHGSISAAGRVLGMSYRRTWLLVDVMNRCWAEPLVEAAAGGSKGGGAALTETGRRVLESYRAIEQRIAAAAECPELDALKAMLLPIPR</sequence>
<evidence type="ECO:0000313" key="3">
    <source>
        <dbReference type="Proteomes" id="UP000244162"/>
    </source>
</evidence>
<dbReference type="InterPro" id="IPR051815">
    <property type="entry name" value="Molybdate_resp_trans_reg"/>
</dbReference>
<evidence type="ECO:0000313" key="2">
    <source>
        <dbReference type="EMBL" id="PTQ10288.1"/>
    </source>
</evidence>
<name>A0A2T5FWZ0_9SPHN</name>
<dbReference type="OrthoDB" id="9800709at2"/>
<evidence type="ECO:0000259" key="1">
    <source>
        <dbReference type="Pfam" id="PF00126"/>
    </source>
</evidence>
<gene>
    <name evidence="2" type="ORF">CLG96_11955</name>
</gene>
<dbReference type="PANTHER" id="PTHR30432:SF1">
    <property type="entry name" value="DNA-BINDING TRANSCRIPTIONAL DUAL REGULATOR MODE"/>
    <property type="match status" value="1"/>
</dbReference>
<feature type="domain" description="HTH lysR-type" evidence="1">
    <location>
        <begin position="28"/>
        <end position="87"/>
    </location>
</feature>
<dbReference type="Proteomes" id="UP000244162">
    <property type="component" value="Unassembled WGS sequence"/>
</dbReference>
<comment type="caution">
    <text evidence="2">The sequence shown here is derived from an EMBL/GenBank/DDBJ whole genome shotgun (WGS) entry which is preliminary data.</text>
</comment>
<accession>A0A2T5FWZ0</accession>
<dbReference type="Gene3D" id="1.10.10.10">
    <property type="entry name" value="Winged helix-like DNA-binding domain superfamily/Winged helix DNA-binding domain"/>
    <property type="match status" value="1"/>
</dbReference>
<dbReference type="SUPFAM" id="SSF46785">
    <property type="entry name" value="Winged helix' DNA-binding domain"/>
    <property type="match status" value="1"/>
</dbReference>
<protein>
    <submittedName>
        <fullName evidence="2">ModE family transcriptional regulator</fullName>
    </submittedName>
</protein>
<organism evidence="2 3">
    <name type="scientific">Sphingomonas oleivorans</name>
    <dbReference type="NCBI Taxonomy" id="1735121"/>
    <lineage>
        <taxon>Bacteria</taxon>
        <taxon>Pseudomonadati</taxon>
        <taxon>Pseudomonadota</taxon>
        <taxon>Alphaproteobacteria</taxon>
        <taxon>Sphingomonadales</taxon>
        <taxon>Sphingomonadaceae</taxon>
        <taxon>Sphingomonas</taxon>
    </lineage>
</organism>
<dbReference type="RefSeq" id="WP_107968707.1">
    <property type="nucleotide sequence ID" value="NZ_NWBU01000010.1"/>
</dbReference>
<reference evidence="2 3" key="1">
    <citation type="submission" date="2017-09" db="EMBL/GenBank/DDBJ databases">
        <title>Sphingomonas panjinensis sp.nov., isolated from oil-contaminated soil.</title>
        <authorList>
            <person name="Wang L."/>
            <person name="Chen L."/>
        </authorList>
    </citation>
    <scope>NUCLEOTIDE SEQUENCE [LARGE SCALE GENOMIC DNA]</scope>
    <source>
        <strain evidence="2 3">FW-11</strain>
    </source>
</reference>
<dbReference type="EMBL" id="NWBU01000010">
    <property type="protein sequence ID" value="PTQ10288.1"/>
    <property type="molecule type" value="Genomic_DNA"/>
</dbReference>
<dbReference type="InterPro" id="IPR036388">
    <property type="entry name" value="WH-like_DNA-bd_sf"/>
</dbReference>
<dbReference type="InterPro" id="IPR036390">
    <property type="entry name" value="WH_DNA-bd_sf"/>
</dbReference>
<dbReference type="PANTHER" id="PTHR30432">
    <property type="entry name" value="TRANSCRIPTIONAL REGULATOR MODE"/>
    <property type="match status" value="1"/>
</dbReference>